<dbReference type="EMBL" id="RKRA01000001">
    <property type="protein sequence ID" value="RPF27791.1"/>
    <property type="molecule type" value="Genomic_DNA"/>
</dbReference>
<dbReference type="Proteomes" id="UP000280726">
    <property type="component" value="Unassembled WGS sequence"/>
</dbReference>
<protein>
    <recommendedName>
        <fullName evidence="3">Helix-hairpin-helix protein</fullName>
    </recommendedName>
</protein>
<evidence type="ECO:0000313" key="2">
    <source>
        <dbReference type="Proteomes" id="UP000280726"/>
    </source>
</evidence>
<dbReference type="SUPFAM" id="SSF47789">
    <property type="entry name" value="C-terminal domain of RNA polymerase alpha subunit"/>
    <property type="match status" value="1"/>
</dbReference>
<name>A0A3N5A7X1_9MICO</name>
<reference evidence="1 2" key="1">
    <citation type="submission" date="2018-11" db="EMBL/GenBank/DDBJ databases">
        <title>Sequencing the genomes of 1000 actinobacteria strains.</title>
        <authorList>
            <person name="Klenk H.-P."/>
        </authorList>
    </citation>
    <scope>NUCLEOTIDE SEQUENCE [LARGE SCALE GENOMIC DNA]</scope>
    <source>
        <strain evidence="1 2">DSM 14418</strain>
    </source>
</reference>
<keyword evidence="2" id="KW-1185">Reference proteome</keyword>
<comment type="caution">
    <text evidence="1">The sequence shown here is derived from an EMBL/GenBank/DDBJ whole genome shotgun (WGS) entry which is preliminary data.</text>
</comment>
<dbReference type="AlphaFoldDB" id="A0A3N5A7X1"/>
<sequence>MTGKPSTLLTARSVSILCGMQQPSAGLPAALGRPAARALEAAGYYVIADLEGASERELLALHGVGPKAIRILRENGVELAP</sequence>
<evidence type="ECO:0008006" key="3">
    <source>
        <dbReference type="Google" id="ProtNLM"/>
    </source>
</evidence>
<evidence type="ECO:0000313" key="1">
    <source>
        <dbReference type="EMBL" id="RPF27791.1"/>
    </source>
</evidence>
<organism evidence="1 2">
    <name type="scientific">Georgenia muralis</name>
    <dbReference type="NCBI Taxonomy" id="154117"/>
    <lineage>
        <taxon>Bacteria</taxon>
        <taxon>Bacillati</taxon>
        <taxon>Actinomycetota</taxon>
        <taxon>Actinomycetes</taxon>
        <taxon>Micrococcales</taxon>
        <taxon>Bogoriellaceae</taxon>
        <taxon>Georgenia</taxon>
    </lineage>
</organism>
<dbReference type="Gene3D" id="1.10.150.20">
    <property type="entry name" value="5' to 3' exonuclease, C-terminal subdomain"/>
    <property type="match status" value="1"/>
</dbReference>
<accession>A0A3N5A7X1</accession>
<proteinExistence type="predicted"/>
<gene>
    <name evidence="1" type="ORF">EDD32_2291</name>
</gene>